<evidence type="ECO:0000313" key="3">
    <source>
        <dbReference type="EMBL" id="CAF2219997.1"/>
    </source>
</evidence>
<keyword evidence="1" id="KW-1133">Transmembrane helix</keyword>
<dbReference type="EMBL" id="CAJNRF010011936">
    <property type="protein sequence ID" value="CAF2136008.1"/>
    <property type="molecule type" value="Genomic_DNA"/>
</dbReference>
<evidence type="ECO:0000313" key="4">
    <source>
        <dbReference type="Proteomes" id="UP000663856"/>
    </source>
</evidence>
<name>A0A816WPI6_9BILA</name>
<organism evidence="2 4">
    <name type="scientific">Rotaria magnacalcarata</name>
    <dbReference type="NCBI Taxonomy" id="392030"/>
    <lineage>
        <taxon>Eukaryota</taxon>
        <taxon>Metazoa</taxon>
        <taxon>Spiralia</taxon>
        <taxon>Gnathifera</taxon>
        <taxon>Rotifera</taxon>
        <taxon>Eurotatoria</taxon>
        <taxon>Bdelloidea</taxon>
        <taxon>Philodinida</taxon>
        <taxon>Philodinidae</taxon>
        <taxon>Rotaria</taxon>
    </lineage>
</organism>
<feature type="transmembrane region" description="Helical" evidence="1">
    <location>
        <begin position="13"/>
        <end position="37"/>
    </location>
</feature>
<gene>
    <name evidence="3" type="ORF">MBJ925_LOCUS36332</name>
    <name evidence="2" type="ORF">WKI299_LOCUS27336</name>
</gene>
<accession>A0A816WPI6</accession>
<feature type="non-terminal residue" evidence="2">
    <location>
        <position position="66"/>
    </location>
</feature>
<dbReference type="Proteomes" id="UP000663856">
    <property type="component" value="Unassembled WGS sequence"/>
</dbReference>
<dbReference type="EMBL" id="CAJNRE010020038">
    <property type="protein sequence ID" value="CAF2219997.1"/>
    <property type="molecule type" value="Genomic_DNA"/>
</dbReference>
<keyword evidence="1" id="KW-0472">Membrane</keyword>
<reference evidence="2" key="1">
    <citation type="submission" date="2021-02" db="EMBL/GenBank/DDBJ databases">
        <authorList>
            <person name="Nowell W R."/>
        </authorList>
    </citation>
    <scope>NUCLEOTIDE SEQUENCE</scope>
</reference>
<dbReference type="AlphaFoldDB" id="A0A816WPI6"/>
<sequence>MDTSKEKNVYRKWLGVLLLLIEMNLLGGTIYGFHAIFNVLSKNKIYQNLCSSSTTDKCSEQLQQYQ</sequence>
<proteinExistence type="predicted"/>
<evidence type="ECO:0000313" key="2">
    <source>
        <dbReference type="EMBL" id="CAF2136008.1"/>
    </source>
</evidence>
<dbReference type="Proteomes" id="UP000663824">
    <property type="component" value="Unassembled WGS sequence"/>
</dbReference>
<comment type="caution">
    <text evidence="2">The sequence shown here is derived from an EMBL/GenBank/DDBJ whole genome shotgun (WGS) entry which is preliminary data.</text>
</comment>
<keyword evidence="1" id="KW-0812">Transmembrane</keyword>
<protein>
    <submittedName>
        <fullName evidence="2">Uncharacterized protein</fullName>
    </submittedName>
</protein>
<evidence type="ECO:0000256" key="1">
    <source>
        <dbReference type="SAM" id="Phobius"/>
    </source>
</evidence>